<dbReference type="RefSeq" id="WP_072992722.1">
    <property type="nucleotide sequence ID" value="NZ_FQZB01000021.1"/>
</dbReference>
<evidence type="ECO:0000256" key="1">
    <source>
        <dbReference type="SAM" id="Phobius"/>
    </source>
</evidence>
<dbReference type="AlphaFoldDB" id="A0A1M6TT88"/>
<dbReference type="EMBL" id="FQZB01000021">
    <property type="protein sequence ID" value="SHK60225.1"/>
    <property type="molecule type" value="Genomic_DNA"/>
</dbReference>
<evidence type="ECO:0000313" key="2">
    <source>
        <dbReference type="EMBL" id="SHK60225.1"/>
    </source>
</evidence>
<feature type="transmembrane region" description="Helical" evidence="1">
    <location>
        <begin position="84"/>
        <end position="102"/>
    </location>
</feature>
<feature type="transmembrane region" description="Helical" evidence="1">
    <location>
        <begin position="9"/>
        <end position="31"/>
    </location>
</feature>
<proteinExistence type="predicted"/>
<feature type="transmembrane region" description="Helical" evidence="1">
    <location>
        <begin position="175"/>
        <end position="201"/>
    </location>
</feature>
<feature type="transmembrane region" description="Helical" evidence="1">
    <location>
        <begin position="60"/>
        <end position="78"/>
    </location>
</feature>
<feature type="transmembrane region" description="Helical" evidence="1">
    <location>
        <begin position="114"/>
        <end position="130"/>
    </location>
</feature>
<keyword evidence="1" id="KW-1133">Transmembrane helix</keyword>
<dbReference type="STRING" id="1121302.SAMN02745163_04109"/>
<dbReference type="OrthoDB" id="1883402at2"/>
<sequence>MNNKIIFKFLYGIIIALGVYIPYSQIISATIKLEPNENIFFLVALVTLIYVFLDDKNIKNNIILFSPILMFIVGILIFNSSEYLIYIGVPVIQITFLIKTSYTYINRNYFEDNIKKIIYILLLSSILYLVVENEMIRHLGKFYFIFIFFSLILLRRARLYQYKLKDKNIYKKDIIAFLIVLILTIDRIYEVILELIGILLFKLNFVIDKILYVIVYIGQSIYDWFISIFGETHKPNYNLKRQPTGTSEEKKEIAKQSLDPTILKILFILILIFIIYKIVKFTGKKRLKLYDTEGEEEERERLEVSNKKSILKNLQYKFLNYKNENKVIFIFYKVEKAFYKKNIFNKTMTATQMYKVGKNSISSKEELKLVANVYNEVKFSNHNIDARVVENVEKAYEKIKKEI</sequence>
<keyword evidence="3" id="KW-1185">Reference proteome</keyword>
<feature type="transmembrane region" description="Helical" evidence="1">
    <location>
        <begin position="261"/>
        <end position="279"/>
    </location>
</feature>
<gene>
    <name evidence="2" type="ORF">SAMN02745163_04109</name>
</gene>
<accession>A0A1M6TT88</accession>
<evidence type="ECO:0008006" key="4">
    <source>
        <dbReference type="Google" id="ProtNLM"/>
    </source>
</evidence>
<dbReference type="Proteomes" id="UP000184310">
    <property type="component" value="Unassembled WGS sequence"/>
</dbReference>
<reference evidence="2 3" key="1">
    <citation type="submission" date="2016-11" db="EMBL/GenBank/DDBJ databases">
        <authorList>
            <person name="Jaros S."/>
            <person name="Januszkiewicz K."/>
            <person name="Wedrychowicz H."/>
        </authorList>
    </citation>
    <scope>NUCLEOTIDE SEQUENCE [LARGE SCALE GENOMIC DNA]</scope>
    <source>
        <strain evidence="2 3">DSM 21758</strain>
    </source>
</reference>
<feature type="transmembrane region" description="Helical" evidence="1">
    <location>
        <begin position="136"/>
        <end position="154"/>
    </location>
</feature>
<organism evidence="2 3">
    <name type="scientific">Clostridium cavendishii DSM 21758</name>
    <dbReference type="NCBI Taxonomy" id="1121302"/>
    <lineage>
        <taxon>Bacteria</taxon>
        <taxon>Bacillati</taxon>
        <taxon>Bacillota</taxon>
        <taxon>Clostridia</taxon>
        <taxon>Eubacteriales</taxon>
        <taxon>Clostridiaceae</taxon>
        <taxon>Clostridium</taxon>
    </lineage>
</organism>
<name>A0A1M6TT88_9CLOT</name>
<keyword evidence="1" id="KW-0472">Membrane</keyword>
<feature type="transmembrane region" description="Helical" evidence="1">
    <location>
        <begin position="37"/>
        <end position="53"/>
    </location>
</feature>
<keyword evidence="1" id="KW-0812">Transmembrane</keyword>
<evidence type="ECO:0000313" key="3">
    <source>
        <dbReference type="Proteomes" id="UP000184310"/>
    </source>
</evidence>
<protein>
    <recommendedName>
        <fullName evidence="4">DUF4129 domain-containing protein</fullName>
    </recommendedName>
</protein>